<dbReference type="Pfam" id="PF01522">
    <property type="entry name" value="Polysacc_deac_1"/>
    <property type="match status" value="1"/>
</dbReference>
<dbReference type="CDD" id="cd10950">
    <property type="entry name" value="CE4_BsYlxY_like"/>
    <property type="match status" value="1"/>
</dbReference>
<keyword evidence="3" id="KW-1185">Reference proteome</keyword>
<evidence type="ECO:0000313" key="2">
    <source>
        <dbReference type="EMBL" id="WLR43498.1"/>
    </source>
</evidence>
<protein>
    <submittedName>
        <fullName evidence="2">Polysaccharide deacetylase family protein</fullName>
    </submittedName>
</protein>
<dbReference type="InterPro" id="IPR011330">
    <property type="entry name" value="Glyco_hydro/deAcase_b/a-brl"/>
</dbReference>
<proteinExistence type="predicted"/>
<sequence>MRKNLLHFVGCVALIFLCFGSSSNPIYLNYQDHANDLKTVAGEKQDKLYKQIMDRASLYEIKPIDAINDEVWKLTPGYNGLKINVSESYQVMKRNGNQFNKELLAFEQIPPAIHMEDLDPAPIYRGNPEKPMVSFIINVAWGNEYLPEMLSILNQNHVKATFFLEGRWAKNNPQLVKMIKEEGHEIGNHSYTHPKMENLSFQSNLKELKNTNDVIQSLTGDQVKWFAPPSGSFNKETIQAADELGLFTIMWSVDTVDWQRPAPHVLIERVMNKVHNGAIILMHPTSSTVQSLETLIMSIKNKRLAIGSLSVLFEEERILK</sequence>
<dbReference type="NCBIfam" id="TIGR02873">
    <property type="entry name" value="spore_ylxY"/>
    <property type="match status" value="1"/>
</dbReference>
<reference evidence="2 3" key="1">
    <citation type="submission" date="2023-06" db="EMBL/GenBank/DDBJ databases">
        <title>Five Gram-positive bacteria isolated from mangrove sediments in Shenzhen, Guangdong, China.</title>
        <authorList>
            <person name="Yu S."/>
            <person name="Zheng W."/>
            <person name="Huang Y."/>
        </authorList>
    </citation>
    <scope>NUCLEOTIDE SEQUENCE [LARGE SCALE GENOMIC DNA]</scope>
    <source>
        <strain evidence="2 3">SaN35-3</strain>
    </source>
</reference>
<evidence type="ECO:0000259" key="1">
    <source>
        <dbReference type="PROSITE" id="PS51677"/>
    </source>
</evidence>
<dbReference type="PANTHER" id="PTHR10587">
    <property type="entry name" value="GLYCOSYL TRANSFERASE-RELATED"/>
    <property type="match status" value="1"/>
</dbReference>
<dbReference type="SUPFAM" id="SSF88713">
    <property type="entry name" value="Glycoside hydrolase/deacetylase"/>
    <property type="match status" value="1"/>
</dbReference>
<dbReference type="Gene3D" id="3.20.20.370">
    <property type="entry name" value="Glycoside hydrolase/deacetylase"/>
    <property type="match status" value="1"/>
</dbReference>
<dbReference type="Proteomes" id="UP001197974">
    <property type="component" value="Chromosome"/>
</dbReference>
<dbReference type="InterPro" id="IPR002509">
    <property type="entry name" value="NODB_dom"/>
</dbReference>
<feature type="domain" description="NodB homology" evidence="1">
    <location>
        <begin position="131"/>
        <end position="307"/>
    </location>
</feature>
<accession>A0ABY9JYA5</accession>
<organism evidence="2 3">
    <name type="scientific">Bacillus carboniphilus</name>
    <dbReference type="NCBI Taxonomy" id="86663"/>
    <lineage>
        <taxon>Bacteria</taxon>
        <taxon>Bacillati</taxon>
        <taxon>Bacillota</taxon>
        <taxon>Bacilli</taxon>
        <taxon>Bacillales</taxon>
        <taxon>Bacillaceae</taxon>
        <taxon>Bacillus</taxon>
    </lineage>
</organism>
<dbReference type="PROSITE" id="PS51677">
    <property type="entry name" value="NODB"/>
    <property type="match status" value="1"/>
</dbReference>
<dbReference type="PANTHER" id="PTHR10587:SF80">
    <property type="entry name" value="CHITOOLIGOSACCHARIDE DEACETYLASE"/>
    <property type="match status" value="1"/>
</dbReference>
<dbReference type="EMBL" id="CP129013">
    <property type="protein sequence ID" value="WLR43498.1"/>
    <property type="molecule type" value="Genomic_DNA"/>
</dbReference>
<dbReference type="InterPro" id="IPR014228">
    <property type="entry name" value="Spore_polysacc_deacetyl_YlxY"/>
</dbReference>
<dbReference type="InterPro" id="IPR050248">
    <property type="entry name" value="Polysacc_deacetylase_ArnD"/>
</dbReference>
<evidence type="ECO:0000313" key="3">
    <source>
        <dbReference type="Proteomes" id="UP001197974"/>
    </source>
</evidence>
<dbReference type="RefSeq" id="WP_226538295.1">
    <property type="nucleotide sequence ID" value="NZ_CP129013.1"/>
</dbReference>
<gene>
    <name evidence="2" type="ORF">LC087_04865</name>
</gene>
<name>A0ABY9JYA5_9BACI</name>